<evidence type="ECO:0000313" key="3">
    <source>
        <dbReference type="EMBL" id="KIJ14020.1"/>
    </source>
</evidence>
<keyword evidence="1" id="KW-0472">Membrane</keyword>
<dbReference type="PANTHER" id="PTHR35043">
    <property type="entry name" value="TRANSCRIPTION FACTOR DOMAIN-CONTAINING PROTEIN"/>
    <property type="match status" value="1"/>
</dbReference>
<feature type="non-terminal residue" evidence="3">
    <location>
        <position position="185"/>
    </location>
</feature>
<dbReference type="AlphaFoldDB" id="A0A0C9TEJ9"/>
<protein>
    <submittedName>
        <fullName evidence="3">Uncharacterized protein</fullName>
    </submittedName>
</protein>
<gene>
    <name evidence="3" type="ORF">PAXINDRAFT_32335</name>
</gene>
<feature type="transmembrane region" description="Helical" evidence="1">
    <location>
        <begin position="132"/>
        <end position="151"/>
    </location>
</feature>
<dbReference type="HOGENOM" id="CLU_022883_3_1_1"/>
<dbReference type="Proteomes" id="UP000053647">
    <property type="component" value="Unassembled WGS sequence"/>
</dbReference>
<keyword evidence="4" id="KW-1185">Reference proteome</keyword>
<feature type="non-terminal residue" evidence="3">
    <location>
        <position position="1"/>
    </location>
</feature>
<name>A0A0C9TEJ9_PAXIN</name>
<dbReference type="PANTHER" id="PTHR35043:SF7">
    <property type="entry name" value="TRANSCRIPTION FACTOR DOMAIN-CONTAINING PROTEIN"/>
    <property type="match status" value="1"/>
</dbReference>
<reference evidence="4" key="2">
    <citation type="submission" date="2015-01" db="EMBL/GenBank/DDBJ databases">
        <title>Evolutionary Origins and Diversification of the Mycorrhizal Mutualists.</title>
        <authorList>
            <consortium name="DOE Joint Genome Institute"/>
            <consortium name="Mycorrhizal Genomics Consortium"/>
            <person name="Kohler A."/>
            <person name="Kuo A."/>
            <person name="Nagy L.G."/>
            <person name="Floudas D."/>
            <person name="Copeland A."/>
            <person name="Barry K.W."/>
            <person name="Cichocki N."/>
            <person name="Veneault-Fourrey C."/>
            <person name="LaButti K."/>
            <person name="Lindquist E.A."/>
            <person name="Lipzen A."/>
            <person name="Lundell T."/>
            <person name="Morin E."/>
            <person name="Murat C."/>
            <person name="Riley R."/>
            <person name="Ohm R."/>
            <person name="Sun H."/>
            <person name="Tunlid A."/>
            <person name="Henrissat B."/>
            <person name="Grigoriev I.V."/>
            <person name="Hibbett D.S."/>
            <person name="Martin F."/>
        </authorList>
    </citation>
    <scope>NUCLEOTIDE SEQUENCE [LARGE SCALE GENOMIC DNA]</scope>
    <source>
        <strain evidence="4">ATCC 200175</strain>
    </source>
</reference>
<proteinExistence type="predicted"/>
<keyword evidence="1" id="KW-1133">Transmembrane helix</keyword>
<keyword evidence="2" id="KW-0732">Signal</keyword>
<evidence type="ECO:0000256" key="2">
    <source>
        <dbReference type="SAM" id="SignalP"/>
    </source>
</evidence>
<evidence type="ECO:0000256" key="1">
    <source>
        <dbReference type="SAM" id="Phobius"/>
    </source>
</evidence>
<evidence type="ECO:0000313" key="4">
    <source>
        <dbReference type="Proteomes" id="UP000053647"/>
    </source>
</evidence>
<feature type="chain" id="PRO_5002203553" evidence="2">
    <location>
        <begin position="25"/>
        <end position="185"/>
    </location>
</feature>
<sequence>RSMWSILGTCALTLLICIWNAAYPNILHEKSWYKVVLYRGALGLSALVTPEITSMRAHSEWVFAGQIKQDFSGQQWTRAHGFFALMGGFILQDGRERELLNTCETLQHLRDGKIVNAKITKKEIKDRSKSDGLGNALLVLQLSWFILQVIARAANDLAITLVEIDTLALATLSLPLFFFWWSKPM</sequence>
<accession>A0A0C9TEJ9</accession>
<organism evidence="3 4">
    <name type="scientific">Paxillus involutus ATCC 200175</name>
    <dbReference type="NCBI Taxonomy" id="664439"/>
    <lineage>
        <taxon>Eukaryota</taxon>
        <taxon>Fungi</taxon>
        <taxon>Dikarya</taxon>
        <taxon>Basidiomycota</taxon>
        <taxon>Agaricomycotina</taxon>
        <taxon>Agaricomycetes</taxon>
        <taxon>Agaricomycetidae</taxon>
        <taxon>Boletales</taxon>
        <taxon>Paxilineae</taxon>
        <taxon>Paxillaceae</taxon>
        <taxon>Paxillus</taxon>
    </lineage>
</organism>
<dbReference type="EMBL" id="KN819346">
    <property type="protein sequence ID" value="KIJ14020.1"/>
    <property type="molecule type" value="Genomic_DNA"/>
</dbReference>
<keyword evidence="1" id="KW-0812">Transmembrane</keyword>
<reference evidence="3 4" key="1">
    <citation type="submission" date="2014-06" db="EMBL/GenBank/DDBJ databases">
        <authorList>
            <consortium name="DOE Joint Genome Institute"/>
            <person name="Kuo A."/>
            <person name="Kohler A."/>
            <person name="Nagy L.G."/>
            <person name="Floudas D."/>
            <person name="Copeland A."/>
            <person name="Barry K.W."/>
            <person name="Cichocki N."/>
            <person name="Veneault-Fourrey C."/>
            <person name="LaButti K."/>
            <person name="Lindquist E.A."/>
            <person name="Lipzen A."/>
            <person name="Lundell T."/>
            <person name="Morin E."/>
            <person name="Murat C."/>
            <person name="Sun H."/>
            <person name="Tunlid A."/>
            <person name="Henrissat B."/>
            <person name="Grigoriev I.V."/>
            <person name="Hibbett D.S."/>
            <person name="Martin F."/>
            <person name="Nordberg H.P."/>
            <person name="Cantor M.N."/>
            <person name="Hua S.X."/>
        </authorList>
    </citation>
    <scope>NUCLEOTIDE SEQUENCE [LARGE SCALE GENOMIC DNA]</scope>
    <source>
        <strain evidence="3 4">ATCC 200175</strain>
    </source>
</reference>
<dbReference type="OrthoDB" id="9451547at2759"/>
<feature type="transmembrane region" description="Helical" evidence="1">
    <location>
        <begin position="157"/>
        <end position="181"/>
    </location>
</feature>
<feature type="signal peptide" evidence="2">
    <location>
        <begin position="1"/>
        <end position="24"/>
    </location>
</feature>